<dbReference type="PROSITE" id="PS00389">
    <property type="entry name" value="ATPASE_DELTA"/>
    <property type="match status" value="1"/>
</dbReference>
<evidence type="ECO:0000313" key="9">
    <source>
        <dbReference type="EMBL" id="GAA3863896.1"/>
    </source>
</evidence>
<evidence type="ECO:0000256" key="5">
    <source>
        <dbReference type="ARBA" id="ARBA00023136"/>
    </source>
</evidence>
<dbReference type="NCBIfam" id="TIGR01145">
    <property type="entry name" value="ATP_synt_delta"/>
    <property type="match status" value="1"/>
</dbReference>
<name>A0ABP7K2P7_9RHOB</name>
<dbReference type="PRINTS" id="PR00125">
    <property type="entry name" value="ATPASEDELTA"/>
</dbReference>
<dbReference type="NCBIfam" id="NF004406">
    <property type="entry name" value="PRK05758.3-2"/>
    <property type="match status" value="1"/>
</dbReference>
<comment type="function">
    <text evidence="8">This protein is part of the stalk that links CF(0) to CF(1). It either transmits conformational changes from CF(0) to CF(1) or is implicated in proton conduction.</text>
</comment>
<keyword evidence="4 8" id="KW-0406">Ion transport</keyword>
<evidence type="ECO:0000256" key="6">
    <source>
        <dbReference type="ARBA" id="ARBA00023196"/>
    </source>
</evidence>
<keyword evidence="6 8" id="KW-0139">CF(1)</keyword>
<organism evidence="9 10">
    <name type="scientific">Celeribacter arenosi</name>
    <dbReference type="NCBI Taxonomy" id="792649"/>
    <lineage>
        <taxon>Bacteria</taxon>
        <taxon>Pseudomonadati</taxon>
        <taxon>Pseudomonadota</taxon>
        <taxon>Alphaproteobacteria</taxon>
        <taxon>Rhodobacterales</taxon>
        <taxon>Roseobacteraceae</taxon>
        <taxon>Celeribacter</taxon>
    </lineage>
</organism>
<dbReference type="HAMAP" id="MF_01416">
    <property type="entry name" value="ATP_synth_delta_bact"/>
    <property type="match status" value="1"/>
</dbReference>
<comment type="caution">
    <text evidence="9">The sequence shown here is derived from an EMBL/GenBank/DDBJ whole genome shotgun (WGS) entry which is preliminary data.</text>
</comment>
<dbReference type="InterPro" id="IPR026015">
    <property type="entry name" value="ATP_synth_OSCP/delta_N_sf"/>
</dbReference>
<reference evidence="10" key="1">
    <citation type="journal article" date="2019" name="Int. J. Syst. Evol. Microbiol.">
        <title>The Global Catalogue of Microorganisms (GCM) 10K type strain sequencing project: providing services to taxonomists for standard genome sequencing and annotation.</title>
        <authorList>
            <consortium name="The Broad Institute Genomics Platform"/>
            <consortium name="The Broad Institute Genome Sequencing Center for Infectious Disease"/>
            <person name="Wu L."/>
            <person name="Ma J."/>
        </authorList>
    </citation>
    <scope>NUCLEOTIDE SEQUENCE [LARGE SCALE GENOMIC DNA]</scope>
    <source>
        <strain evidence="10">JCM 17190</strain>
    </source>
</reference>
<evidence type="ECO:0000256" key="7">
    <source>
        <dbReference type="ARBA" id="ARBA00023310"/>
    </source>
</evidence>
<dbReference type="PANTHER" id="PTHR11910">
    <property type="entry name" value="ATP SYNTHASE DELTA CHAIN"/>
    <property type="match status" value="1"/>
</dbReference>
<sequence>MLCYTHADFAAYVQARGLTKMLDLCTTNCAGRRPKDIGRVDVSEPASISRGIAARYAKALFELAKESKGLKALEGDVAVLSSALEESDELVSLVASPILSRDVLKSAIVAIAKKAGLSANMTNTLALMAQNRRLFALPQLLAVLRDTLAEERGEVTADVTSAKALTKAQSDKLAKTLKAQFGKDVSINATVDESLIGGLVVKVGSRMIDTSIRAKLNSLQNVMKEVG</sequence>
<evidence type="ECO:0000256" key="3">
    <source>
        <dbReference type="ARBA" id="ARBA00022781"/>
    </source>
</evidence>
<dbReference type="Pfam" id="PF00213">
    <property type="entry name" value="OSCP"/>
    <property type="match status" value="1"/>
</dbReference>
<comment type="similarity">
    <text evidence="8">Belongs to the ATPase delta chain family.</text>
</comment>
<gene>
    <name evidence="8" type="primary">atpH</name>
    <name evidence="9" type="ORF">GCM10022404_12870</name>
</gene>
<protein>
    <recommendedName>
        <fullName evidence="8">ATP synthase subunit delta</fullName>
    </recommendedName>
    <alternativeName>
        <fullName evidence="8">ATP synthase F(1) sector subunit delta</fullName>
    </alternativeName>
    <alternativeName>
        <fullName evidence="8">F-type ATPase subunit delta</fullName>
        <shortName evidence="8">F-ATPase subunit delta</shortName>
    </alternativeName>
</protein>
<dbReference type="InterPro" id="IPR000711">
    <property type="entry name" value="ATPase_OSCP/dsu"/>
</dbReference>
<dbReference type="Gene3D" id="1.10.520.20">
    <property type="entry name" value="N-terminal domain of the delta subunit of the F1F0-ATP synthase"/>
    <property type="match status" value="1"/>
</dbReference>
<dbReference type="SUPFAM" id="SSF47928">
    <property type="entry name" value="N-terminal domain of the delta subunit of the F1F0-ATP synthase"/>
    <property type="match status" value="1"/>
</dbReference>
<evidence type="ECO:0000256" key="2">
    <source>
        <dbReference type="ARBA" id="ARBA00022448"/>
    </source>
</evidence>
<comment type="subcellular location">
    <subcellularLocation>
        <location evidence="8">Cell membrane</location>
        <topology evidence="8">Peripheral membrane protein</topology>
    </subcellularLocation>
    <subcellularLocation>
        <location evidence="1">Membrane</location>
    </subcellularLocation>
</comment>
<dbReference type="NCBIfam" id="NF004402">
    <property type="entry name" value="PRK05758.2-2"/>
    <property type="match status" value="1"/>
</dbReference>
<keyword evidence="8" id="KW-1003">Cell membrane</keyword>
<dbReference type="InterPro" id="IPR020781">
    <property type="entry name" value="ATPase_OSCP/d_CS"/>
</dbReference>
<keyword evidence="7 8" id="KW-0066">ATP synthesis</keyword>
<accession>A0ABP7K2P7</accession>
<proteinExistence type="inferred from homology"/>
<evidence type="ECO:0000256" key="1">
    <source>
        <dbReference type="ARBA" id="ARBA00004370"/>
    </source>
</evidence>
<keyword evidence="2 8" id="KW-0813">Transport</keyword>
<evidence type="ECO:0000256" key="8">
    <source>
        <dbReference type="HAMAP-Rule" id="MF_01416"/>
    </source>
</evidence>
<evidence type="ECO:0000256" key="4">
    <source>
        <dbReference type="ARBA" id="ARBA00023065"/>
    </source>
</evidence>
<dbReference type="EMBL" id="BAABDF010000006">
    <property type="protein sequence ID" value="GAA3863896.1"/>
    <property type="molecule type" value="Genomic_DNA"/>
</dbReference>
<keyword evidence="5 8" id="KW-0472">Membrane</keyword>
<evidence type="ECO:0000313" key="10">
    <source>
        <dbReference type="Proteomes" id="UP001399917"/>
    </source>
</evidence>
<dbReference type="Proteomes" id="UP001399917">
    <property type="component" value="Unassembled WGS sequence"/>
</dbReference>
<keyword evidence="10" id="KW-1185">Reference proteome</keyword>
<comment type="function">
    <text evidence="8">F(1)F(0) ATP synthase produces ATP from ADP in the presence of a proton or sodium gradient. F-type ATPases consist of two structural domains, F(1) containing the extramembraneous catalytic core and F(0) containing the membrane proton channel, linked together by a central stalk and a peripheral stalk. During catalysis, ATP synthesis in the catalytic domain of F(1) is coupled via a rotary mechanism of the central stalk subunits to proton translocation.</text>
</comment>
<keyword evidence="3 8" id="KW-0375">Hydrogen ion transport</keyword>